<sequence length="142" mass="15339">MAGKKRRWAAMVGLGRMTDREYRANMNGLNMFFGAVLGLALTGAEQLNDLRFAVVLTMVAGAVISILYISSSRHRAAYAAYAVLVSATFPELVGVLFHDPDIVPDKIRPTLLVWAGMTIMVEFWQREKEAPAAGPAGADPGA</sequence>
<proteinExistence type="predicted"/>
<accession>A0ABU9JID8</accession>
<reference evidence="2 3" key="1">
    <citation type="submission" date="2024-04" db="EMBL/GenBank/DDBJ databases">
        <title>Bacterial endophytes with biocontrol capabilities against important plant pathogens.</title>
        <authorList>
            <person name="Alayande K.A."/>
        </authorList>
    </citation>
    <scope>NUCLEOTIDE SEQUENCE [LARGE SCALE GENOMIC DNA]</scope>
    <source>
        <strain evidence="2 3">KV22</strain>
    </source>
</reference>
<keyword evidence="1" id="KW-0472">Membrane</keyword>
<protein>
    <submittedName>
        <fullName evidence="2">Uncharacterized protein</fullName>
    </submittedName>
</protein>
<organism evidence="2 3">
    <name type="scientific">Stenotrophomonas bentonitica</name>
    <dbReference type="NCBI Taxonomy" id="1450134"/>
    <lineage>
        <taxon>Bacteria</taxon>
        <taxon>Pseudomonadati</taxon>
        <taxon>Pseudomonadota</taxon>
        <taxon>Gammaproteobacteria</taxon>
        <taxon>Lysobacterales</taxon>
        <taxon>Lysobacteraceae</taxon>
        <taxon>Stenotrophomonas</taxon>
    </lineage>
</organism>
<evidence type="ECO:0000313" key="3">
    <source>
        <dbReference type="Proteomes" id="UP001455088"/>
    </source>
</evidence>
<feature type="transmembrane region" description="Helical" evidence="1">
    <location>
        <begin position="26"/>
        <end position="44"/>
    </location>
</feature>
<evidence type="ECO:0000256" key="1">
    <source>
        <dbReference type="SAM" id="Phobius"/>
    </source>
</evidence>
<comment type="caution">
    <text evidence="2">The sequence shown here is derived from an EMBL/GenBank/DDBJ whole genome shotgun (WGS) entry which is preliminary data.</text>
</comment>
<name>A0ABU9JID8_9GAMM</name>
<keyword evidence="3" id="KW-1185">Reference proteome</keyword>
<evidence type="ECO:0000313" key="2">
    <source>
        <dbReference type="EMBL" id="MEL3952596.1"/>
    </source>
</evidence>
<dbReference type="RefSeq" id="WP_254427781.1">
    <property type="nucleotide sequence ID" value="NZ_JBBYHY010000002.1"/>
</dbReference>
<dbReference type="EMBL" id="JBBYHY010000002">
    <property type="protein sequence ID" value="MEL3952596.1"/>
    <property type="molecule type" value="Genomic_DNA"/>
</dbReference>
<keyword evidence="1" id="KW-1133">Transmembrane helix</keyword>
<dbReference type="Proteomes" id="UP001455088">
    <property type="component" value="Unassembled WGS sequence"/>
</dbReference>
<gene>
    <name evidence="2" type="ORF">AAE039_03325</name>
</gene>
<feature type="transmembrane region" description="Helical" evidence="1">
    <location>
        <begin position="76"/>
        <end position="97"/>
    </location>
</feature>
<keyword evidence="1" id="KW-0812">Transmembrane</keyword>
<feature type="transmembrane region" description="Helical" evidence="1">
    <location>
        <begin position="50"/>
        <end position="69"/>
    </location>
</feature>